<evidence type="ECO:0000313" key="3">
    <source>
        <dbReference type="EMBL" id="ABL71063.1"/>
    </source>
</evidence>
<dbReference type="PROSITE" id="PS50983">
    <property type="entry name" value="FE_B12_PBP"/>
    <property type="match status" value="1"/>
</dbReference>
<dbReference type="PANTHER" id="PTHR30535:SF7">
    <property type="entry name" value="IRON(III) DICITRATE-BINDING PROTEIN"/>
    <property type="match status" value="1"/>
</dbReference>
<dbReference type="KEGG" id="pde:Pden_2980"/>
<keyword evidence="4" id="KW-1185">Reference proteome</keyword>
<dbReference type="EnsemblBacteria" id="ABL71063">
    <property type="protein sequence ID" value="ABL71063"/>
    <property type="gene ID" value="Pden_2980"/>
</dbReference>
<reference evidence="4" key="1">
    <citation type="submission" date="2006-12" db="EMBL/GenBank/DDBJ databases">
        <title>Complete sequence of chromosome 2 of Paracoccus denitrificans PD1222.</title>
        <authorList>
            <person name="Copeland A."/>
            <person name="Lucas S."/>
            <person name="Lapidus A."/>
            <person name="Barry K."/>
            <person name="Detter J.C."/>
            <person name="Glavina del Rio T."/>
            <person name="Hammon N."/>
            <person name="Israni S."/>
            <person name="Dalin E."/>
            <person name="Tice H."/>
            <person name="Pitluck S."/>
            <person name="Munk A.C."/>
            <person name="Brettin T."/>
            <person name="Bruce D."/>
            <person name="Han C."/>
            <person name="Tapia R."/>
            <person name="Gilna P."/>
            <person name="Schmutz J."/>
            <person name="Larimer F."/>
            <person name="Land M."/>
            <person name="Hauser L."/>
            <person name="Kyrpides N."/>
            <person name="Lykidis A."/>
            <person name="Spiro S."/>
            <person name="Richardson D.J."/>
            <person name="Moir J.W.B."/>
            <person name="Ferguson S.J."/>
            <person name="van Spanning R.J.M."/>
            <person name="Richardson P."/>
        </authorList>
    </citation>
    <scope>NUCLEOTIDE SEQUENCE [LARGE SCALE GENOMIC DNA]</scope>
    <source>
        <strain evidence="4">Pd 1222</strain>
    </source>
</reference>
<feature type="signal peptide" evidence="1">
    <location>
        <begin position="1"/>
        <end position="22"/>
    </location>
</feature>
<feature type="domain" description="Fe/B12 periplasmic-binding" evidence="2">
    <location>
        <begin position="44"/>
        <end position="336"/>
    </location>
</feature>
<evidence type="ECO:0000256" key="1">
    <source>
        <dbReference type="SAM" id="SignalP"/>
    </source>
</evidence>
<dbReference type="Pfam" id="PF01497">
    <property type="entry name" value="Peripla_BP_2"/>
    <property type="match status" value="1"/>
</dbReference>
<dbReference type="OrthoDB" id="9797850at2"/>
<dbReference type="PANTHER" id="PTHR30535">
    <property type="entry name" value="VITAMIN B12-BINDING PROTEIN"/>
    <property type="match status" value="1"/>
</dbReference>
<evidence type="ECO:0000259" key="2">
    <source>
        <dbReference type="PROSITE" id="PS50983"/>
    </source>
</evidence>
<gene>
    <name evidence="3" type="ordered locus">Pden_2980</name>
</gene>
<feature type="chain" id="PRO_5002632741" evidence="1">
    <location>
        <begin position="23"/>
        <end position="336"/>
    </location>
</feature>
<sequence>MTLRSLFGAVAICGLAAGMAQATDYPLSIENCGQTLVFDSAPERVVTIGQSTTEMLYALGLGEQVQGTSVWFNDVLPEFAEVNARIERLADNHPGFESVMAKEPQLVTTQFEFHVGPQGAVGTREQFNELGAQVYAMPADCVGKDNLVGGDGARTSEFSIESMYRAVRELAQIFDVEERGAVLEAELRGRVDAAVAKAGELGAEGKTAVVWFSSPDLALDPFVAGQNGIAGYVLKTIGLRNVVESDEEWPSVGWETIASADPDYIIIARMDRRRFAADDYEVKLDYLKTDPVTSRMAAVRDGRIIIVDAHQIHAGIRIPSGIETVVAGIEAGGAQE</sequence>
<dbReference type="InterPro" id="IPR050902">
    <property type="entry name" value="ABC_Transporter_SBP"/>
</dbReference>
<dbReference type="SUPFAM" id="SSF53807">
    <property type="entry name" value="Helical backbone' metal receptor"/>
    <property type="match status" value="1"/>
</dbReference>
<dbReference type="eggNOG" id="COG0614">
    <property type="taxonomic scope" value="Bacteria"/>
</dbReference>
<evidence type="ECO:0000313" key="4">
    <source>
        <dbReference type="Proteomes" id="UP000000361"/>
    </source>
</evidence>
<dbReference type="GeneID" id="93452664"/>
<dbReference type="Gene3D" id="3.40.50.1980">
    <property type="entry name" value="Nitrogenase molybdenum iron protein domain"/>
    <property type="match status" value="2"/>
</dbReference>
<dbReference type="AlphaFoldDB" id="A1B6B9"/>
<dbReference type="HOGENOM" id="CLU_038034_7_3_5"/>
<keyword evidence="1" id="KW-0732">Signal</keyword>
<proteinExistence type="predicted"/>
<protein>
    <submittedName>
        <fullName evidence="3">Periplasmic binding protein</fullName>
    </submittedName>
</protein>
<organism evidence="3 4">
    <name type="scientific">Paracoccus denitrificans (strain Pd 1222)</name>
    <dbReference type="NCBI Taxonomy" id="318586"/>
    <lineage>
        <taxon>Bacteria</taxon>
        <taxon>Pseudomonadati</taxon>
        <taxon>Pseudomonadota</taxon>
        <taxon>Alphaproteobacteria</taxon>
        <taxon>Rhodobacterales</taxon>
        <taxon>Paracoccaceae</taxon>
        <taxon>Paracoccus</taxon>
    </lineage>
</organism>
<dbReference type="RefSeq" id="WP_011749252.1">
    <property type="nucleotide sequence ID" value="NC_008687.1"/>
</dbReference>
<dbReference type="Proteomes" id="UP000000361">
    <property type="component" value="Chromosome 2"/>
</dbReference>
<dbReference type="EMBL" id="CP000490">
    <property type="protein sequence ID" value="ABL71063.1"/>
    <property type="molecule type" value="Genomic_DNA"/>
</dbReference>
<accession>A1B6B9</accession>
<dbReference type="InterPro" id="IPR002491">
    <property type="entry name" value="ABC_transptr_periplasmic_BD"/>
</dbReference>
<dbReference type="STRING" id="318586.Pden_2980"/>
<name>A1B6B9_PARDP</name>